<feature type="transmembrane region" description="Helical" evidence="10">
    <location>
        <begin position="246"/>
        <end position="263"/>
    </location>
</feature>
<evidence type="ECO:0000256" key="8">
    <source>
        <dbReference type="ARBA" id="ARBA00022989"/>
    </source>
</evidence>
<comment type="function">
    <text evidence="10">Serine protease involved in intramembrane proteolysis.</text>
</comment>
<evidence type="ECO:0000256" key="11">
    <source>
        <dbReference type="SAM" id="MobiDB-lite"/>
    </source>
</evidence>
<comment type="subcellular location">
    <subcellularLocation>
        <location evidence="2 10">Membrane</location>
        <topology evidence="2 10">Multi-pass membrane protein</topology>
    </subcellularLocation>
</comment>
<keyword evidence="14" id="KW-1185">Reference proteome</keyword>
<dbReference type="EMBL" id="RRYP01013469">
    <property type="protein sequence ID" value="TNV76496.1"/>
    <property type="molecule type" value="Genomic_DNA"/>
</dbReference>
<gene>
    <name evidence="13" type="ORF">FGO68_gene3186</name>
</gene>
<proteinExistence type="inferred from homology"/>
<evidence type="ECO:0000256" key="5">
    <source>
        <dbReference type="ARBA" id="ARBA00022692"/>
    </source>
</evidence>
<dbReference type="InterPro" id="IPR002610">
    <property type="entry name" value="Peptidase_S54_rhomboid-like"/>
</dbReference>
<comment type="catalytic activity">
    <reaction evidence="1 10">
        <text>Cleaves type-1 transmembrane domains using a catalytic dyad composed of serine and histidine that are contributed by different transmembrane domains.</text>
        <dbReference type="EC" id="3.4.21.105"/>
    </reaction>
</comment>
<comment type="caution">
    <text evidence="13">The sequence shown here is derived from an EMBL/GenBank/DDBJ whole genome shotgun (WGS) entry which is preliminary data.</text>
</comment>
<dbReference type="EC" id="3.4.21.105" evidence="10"/>
<keyword evidence="5 10" id="KW-0812">Transmembrane</keyword>
<evidence type="ECO:0000256" key="9">
    <source>
        <dbReference type="ARBA" id="ARBA00023136"/>
    </source>
</evidence>
<evidence type="ECO:0000256" key="2">
    <source>
        <dbReference type="ARBA" id="ARBA00004141"/>
    </source>
</evidence>
<evidence type="ECO:0000256" key="6">
    <source>
        <dbReference type="ARBA" id="ARBA00022801"/>
    </source>
</evidence>
<feature type="domain" description="Peptidase S54 rhomboid" evidence="12">
    <location>
        <begin position="118"/>
        <end position="263"/>
    </location>
</feature>
<keyword evidence="8 10" id="KW-1133">Transmembrane helix</keyword>
<evidence type="ECO:0000256" key="4">
    <source>
        <dbReference type="ARBA" id="ARBA00022670"/>
    </source>
</evidence>
<evidence type="ECO:0000256" key="10">
    <source>
        <dbReference type="RuleBase" id="RU362115"/>
    </source>
</evidence>
<dbReference type="InterPro" id="IPR022764">
    <property type="entry name" value="Peptidase_S54_rhomboid_dom"/>
</dbReference>
<dbReference type="InterPro" id="IPR035952">
    <property type="entry name" value="Rhomboid-like_sf"/>
</dbReference>
<accession>A0A8J8NLS5</accession>
<organism evidence="13 14">
    <name type="scientific">Halteria grandinella</name>
    <dbReference type="NCBI Taxonomy" id="5974"/>
    <lineage>
        <taxon>Eukaryota</taxon>
        <taxon>Sar</taxon>
        <taxon>Alveolata</taxon>
        <taxon>Ciliophora</taxon>
        <taxon>Intramacronucleata</taxon>
        <taxon>Spirotrichea</taxon>
        <taxon>Stichotrichia</taxon>
        <taxon>Sporadotrichida</taxon>
        <taxon>Halteriidae</taxon>
        <taxon>Halteria</taxon>
    </lineage>
</organism>
<keyword evidence="6 10" id="KW-0378">Hydrolase</keyword>
<dbReference type="Proteomes" id="UP000785679">
    <property type="component" value="Unassembled WGS sequence"/>
</dbReference>
<evidence type="ECO:0000256" key="7">
    <source>
        <dbReference type="ARBA" id="ARBA00022825"/>
    </source>
</evidence>
<dbReference type="OrthoDB" id="312200at2759"/>
<keyword evidence="4 10" id="KW-0645">Protease</keyword>
<dbReference type="PANTHER" id="PTHR22936">
    <property type="entry name" value="RHOMBOID-RELATED"/>
    <property type="match status" value="1"/>
</dbReference>
<dbReference type="SUPFAM" id="SSF144091">
    <property type="entry name" value="Rhomboid-like"/>
    <property type="match status" value="1"/>
</dbReference>
<dbReference type="Pfam" id="PF01694">
    <property type="entry name" value="Rhomboid"/>
    <property type="match status" value="1"/>
</dbReference>
<evidence type="ECO:0000256" key="3">
    <source>
        <dbReference type="ARBA" id="ARBA00009045"/>
    </source>
</evidence>
<dbReference type="PANTHER" id="PTHR22936:SF69">
    <property type="entry name" value="RHOMBOID-LIKE PROTEIN"/>
    <property type="match status" value="1"/>
</dbReference>
<protein>
    <recommendedName>
        <fullName evidence="10">Rhomboid-like protease</fullName>
        <ecNumber evidence="10">3.4.21.105</ecNumber>
    </recommendedName>
</protein>
<feature type="transmembrane region" description="Helical" evidence="10">
    <location>
        <begin position="54"/>
        <end position="82"/>
    </location>
</feature>
<feature type="transmembrane region" description="Helical" evidence="10">
    <location>
        <begin position="161"/>
        <end position="179"/>
    </location>
</feature>
<dbReference type="GO" id="GO:0016020">
    <property type="term" value="C:membrane"/>
    <property type="evidence" value="ECO:0007669"/>
    <property type="project" value="UniProtKB-SubCell"/>
</dbReference>
<reference evidence="13" key="1">
    <citation type="submission" date="2019-06" db="EMBL/GenBank/DDBJ databases">
        <authorList>
            <person name="Zheng W."/>
        </authorList>
    </citation>
    <scope>NUCLEOTIDE SEQUENCE</scope>
    <source>
        <strain evidence="13">QDHG01</strain>
    </source>
</reference>
<evidence type="ECO:0000256" key="1">
    <source>
        <dbReference type="ARBA" id="ARBA00000156"/>
    </source>
</evidence>
<keyword evidence="9 10" id="KW-0472">Membrane</keyword>
<comment type="similarity">
    <text evidence="3 10">Belongs to the peptidase S54 family.</text>
</comment>
<dbReference type="AlphaFoldDB" id="A0A8J8NLS5"/>
<evidence type="ECO:0000313" key="13">
    <source>
        <dbReference type="EMBL" id="TNV76496.1"/>
    </source>
</evidence>
<dbReference type="GO" id="GO:0006508">
    <property type="term" value="P:proteolysis"/>
    <property type="evidence" value="ECO:0007669"/>
    <property type="project" value="UniProtKB-KW"/>
</dbReference>
<keyword evidence="7 10" id="KW-0720">Serine protease</keyword>
<feature type="transmembrane region" description="Helical" evidence="10">
    <location>
        <begin position="219"/>
        <end position="240"/>
    </location>
</feature>
<evidence type="ECO:0000313" key="14">
    <source>
        <dbReference type="Proteomes" id="UP000785679"/>
    </source>
</evidence>
<evidence type="ECO:0000259" key="12">
    <source>
        <dbReference type="Pfam" id="PF01694"/>
    </source>
</evidence>
<dbReference type="GO" id="GO:0004252">
    <property type="term" value="F:serine-type endopeptidase activity"/>
    <property type="evidence" value="ECO:0007669"/>
    <property type="project" value="InterPro"/>
</dbReference>
<feature type="transmembrane region" description="Helical" evidence="10">
    <location>
        <begin position="132"/>
        <end position="149"/>
    </location>
</feature>
<sequence>MSNIRTLNDLRNQNNSGGGSSQNNPPRGFQRFEDERSNPQSSQQRKSLTQIGSLLINFLFPGFSLSSVTFTFTALLTLIYILQLIFYYTGIFGRNTGWPCLLYKLGAKYTYAISKEYQLWRLITPVFLHSNFMHLFWNVLSFWMVGFQVETSIIQSKMKYTLLLAIGGISGNLLSSVLSTEDFGVGASSSLFAVLAYLAFTFITNFNSQQMNSMNGPQLAQTFLFMLTMGLTLMNGLMVSGSNVDAYGHLGGFVAGIMVAMVFKQYNQYKVLKIPAAMMLVGYMVGLGVILFLRRIPHCEGHGYCDVICE</sequence>
<feature type="transmembrane region" description="Helical" evidence="10">
    <location>
        <begin position="275"/>
        <end position="293"/>
    </location>
</feature>
<dbReference type="Gene3D" id="1.20.1540.10">
    <property type="entry name" value="Rhomboid-like"/>
    <property type="match status" value="1"/>
</dbReference>
<name>A0A8J8NLS5_HALGN</name>
<feature type="compositionally biased region" description="Polar residues" evidence="11">
    <location>
        <begin position="1"/>
        <end position="11"/>
    </location>
</feature>
<feature type="transmembrane region" description="Helical" evidence="10">
    <location>
        <begin position="185"/>
        <end position="207"/>
    </location>
</feature>
<feature type="region of interest" description="Disordered" evidence="11">
    <location>
        <begin position="1"/>
        <end position="43"/>
    </location>
</feature>